<gene>
    <name evidence="1" type="ORF">PLXY2_LOCUS14376</name>
</gene>
<dbReference type="AlphaFoldDB" id="A0A8S4G4Q5"/>
<evidence type="ECO:0000313" key="1">
    <source>
        <dbReference type="EMBL" id="CAG9136113.1"/>
    </source>
</evidence>
<dbReference type="PANTHER" id="PTHR11670">
    <property type="entry name" value="ACONITASE/IRON-RESPONSIVE ELEMENT FAMILY MEMBER"/>
    <property type="match status" value="1"/>
</dbReference>
<reference evidence="1" key="1">
    <citation type="submission" date="2020-11" db="EMBL/GenBank/DDBJ databases">
        <authorList>
            <person name="Whiteford S."/>
        </authorList>
    </citation>
    <scope>NUCLEOTIDE SEQUENCE</scope>
</reference>
<evidence type="ECO:0000313" key="2">
    <source>
        <dbReference type="Proteomes" id="UP000653454"/>
    </source>
</evidence>
<comment type="caution">
    <text evidence="1">The sequence shown here is derived from an EMBL/GenBank/DDBJ whole genome shotgun (WGS) entry which is preliminary data.</text>
</comment>
<sequence length="117" mass="13098">MVRGTFANIRLVNKLSDAPGPQTRHLPSGDKMDIFDAAERLVELISVMARGTFANIRLVNKLSDAPGPQTRHLPSGDKMDIFDAAESTISHGARHLRQHTPRELPYFLLLNLLQVDW</sequence>
<keyword evidence="2" id="KW-1185">Reference proteome</keyword>
<dbReference type="EMBL" id="CAJHNJ030000125">
    <property type="protein sequence ID" value="CAG9136113.1"/>
    <property type="molecule type" value="Genomic_DNA"/>
</dbReference>
<protein>
    <submittedName>
        <fullName evidence="1">(diamondback moth) hypothetical protein</fullName>
    </submittedName>
</protein>
<dbReference type="Proteomes" id="UP000653454">
    <property type="component" value="Unassembled WGS sequence"/>
</dbReference>
<proteinExistence type="predicted"/>
<dbReference type="InterPro" id="IPR006249">
    <property type="entry name" value="Aconitase/IRP2"/>
</dbReference>
<organism evidence="1 2">
    <name type="scientific">Plutella xylostella</name>
    <name type="common">Diamondback moth</name>
    <name type="synonym">Plutella maculipennis</name>
    <dbReference type="NCBI Taxonomy" id="51655"/>
    <lineage>
        <taxon>Eukaryota</taxon>
        <taxon>Metazoa</taxon>
        <taxon>Ecdysozoa</taxon>
        <taxon>Arthropoda</taxon>
        <taxon>Hexapoda</taxon>
        <taxon>Insecta</taxon>
        <taxon>Pterygota</taxon>
        <taxon>Neoptera</taxon>
        <taxon>Endopterygota</taxon>
        <taxon>Lepidoptera</taxon>
        <taxon>Glossata</taxon>
        <taxon>Ditrysia</taxon>
        <taxon>Yponomeutoidea</taxon>
        <taxon>Plutellidae</taxon>
        <taxon>Plutella</taxon>
    </lineage>
</organism>
<dbReference type="InterPro" id="IPR015928">
    <property type="entry name" value="Aconitase/3IPM_dehydase_swvl"/>
</dbReference>
<dbReference type="Gene3D" id="3.20.19.10">
    <property type="entry name" value="Aconitase, domain 4"/>
    <property type="match status" value="2"/>
</dbReference>
<accession>A0A8S4G4Q5</accession>
<name>A0A8S4G4Q5_PLUXY</name>